<evidence type="ECO:0000256" key="2">
    <source>
        <dbReference type="ARBA" id="ARBA00023015"/>
    </source>
</evidence>
<dbReference type="GeneID" id="19897834"/>
<proteinExistence type="inferred from homology"/>
<dbReference type="GO" id="GO:0000124">
    <property type="term" value="C:SAGA complex"/>
    <property type="evidence" value="ECO:0007669"/>
    <property type="project" value="TreeGrafter"/>
</dbReference>
<evidence type="ECO:0000256" key="6">
    <source>
        <dbReference type="PIRNR" id="PIRNR017246"/>
    </source>
</evidence>
<dbReference type="PANTHER" id="PTHR21242">
    <property type="entry name" value="TRANSCRIPTION INITIATION FACTOR TFIID SUBUNIT 10"/>
    <property type="match status" value="1"/>
</dbReference>
<feature type="compositionally biased region" description="Gly residues" evidence="7">
    <location>
        <begin position="195"/>
        <end position="205"/>
    </location>
</feature>
<protein>
    <recommendedName>
        <fullName evidence="6">Transcription initiation factor TFIID subunit 10</fullName>
    </recommendedName>
</protein>
<dbReference type="HOGENOM" id="CLU_064104_0_1_1"/>
<feature type="compositionally biased region" description="Low complexity" evidence="7">
    <location>
        <begin position="1"/>
        <end position="18"/>
    </location>
</feature>
<reference evidence="9" key="1">
    <citation type="submission" date="2012-06" db="EMBL/GenBank/DDBJ databases">
        <title>The genome sequence of Coniosporium apollinis CBS 100218.</title>
        <authorList>
            <consortium name="The Broad Institute Genome Sequencing Platform"/>
            <person name="Cuomo C."/>
            <person name="Gorbushina A."/>
            <person name="Noack S."/>
            <person name="Walker B."/>
            <person name="Young S.K."/>
            <person name="Zeng Q."/>
            <person name="Gargeya S."/>
            <person name="Fitzgerald M."/>
            <person name="Haas B."/>
            <person name="Abouelleil A."/>
            <person name="Alvarado L."/>
            <person name="Arachchi H.M."/>
            <person name="Berlin A.M."/>
            <person name="Chapman S.B."/>
            <person name="Goldberg J."/>
            <person name="Griggs A."/>
            <person name="Gujja S."/>
            <person name="Hansen M."/>
            <person name="Howarth C."/>
            <person name="Imamovic A."/>
            <person name="Larimer J."/>
            <person name="McCowan C."/>
            <person name="Montmayeur A."/>
            <person name="Murphy C."/>
            <person name="Neiman D."/>
            <person name="Pearson M."/>
            <person name="Priest M."/>
            <person name="Roberts A."/>
            <person name="Saif S."/>
            <person name="Shea T."/>
            <person name="Sisk P."/>
            <person name="Sykes S."/>
            <person name="Wortman J."/>
            <person name="Nusbaum C."/>
            <person name="Birren B."/>
        </authorList>
    </citation>
    <scope>NUCLEOTIDE SEQUENCE [LARGE SCALE GENOMIC DNA]</scope>
    <source>
        <strain evidence="9">CBS 100218</strain>
    </source>
</reference>
<dbReference type="Proteomes" id="UP000016924">
    <property type="component" value="Unassembled WGS sequence"/>
</dbReference>
<dbReference type="GO" id="GO:0006367">
    <property type="term" value="P:transcription initiation at RNA polymerase II promoter"/>
    <property type="evidence" value="ECO:0007669"/>
    <property type="project" value="TreeGrafter"/>
</dbReference>
<keyword evidence="4 6" id="KW-0539">Nucleus</keyword>
<dbReference type="EMBL" id="JH767555">
    <property type="protein sequence ID" value="EON61310.1"/>
    <property type="molecule type" value="Genomic_DNA"/>
</dbReference>
<dbReference type="STRING" id="1168221.R7YHC6"/>
<dbReference type="GO" id="GO:1990841">
    <property type="term" value="F:promoter-specific chromatin binding"/>
    <property type="evidence" value="ECO:0007669"/>
    <property type="project" value="TreeGrafter"/>
</dbReference>
<dbReference type="InterPro" id="IPR003923">
    <property type="entry name" value="TAF10"/>
</dbReference>
<dbReference type="GO" id="GO:0016251">
    <property type="term" value="F:RNA polymerase II general transcription initiation factor activity"/>
    <property type="evidence" value="ECO:0007669"/>
    <property type="project" value="TreeGrafter"/>
</dbReference>
<comment type="function">
    <text evidence="6">Functions as a component of both the DNA-binding general transcription initiation factor complex TFIID and the transcription coactivator SAGA complex. Binding of TFIID to a promoter (with or without TATA element) is the initial step in pre-initiation complex (PIC) formation. TFIID plays a key role in the regulation of gene expression by RNA polymerase II through different activities such as transcription activator interaction, core promoter recognition and selectivity, TFIIA and TFIIB interaction, chromatin modification (histone acetylation by TAF1), facilitation of DNA opening and initiation of transcription. SAGA acts as a general cofactor required for essentially all RNA polymerase II transcription. At the promoters, SAGA is required for transcription pre-initiation complex (PIC) recruitment. It influences RNA polymerase II transcriptional activity through different activities such as TBP interaction (via core/TAF module) and promoter selectivity, interaction with transcription activators (via Tra1/SPT module), and chromatin modification through histone acetylation (via HAT module) and deubiquitination (via DUB module). SAGA preferentially acetylates histones H3 (to form H3K9ac, H3K14ac, H3K18ac and H3K23ac) and H2B and deubiquitinates histone H2B. SAGA interacts with DNA via upstream activating sequences (UASs).</text>
</comment>
<comment type="similarity">
    <text evidence="5 6">Belongs to the TAF10 family.</text>
</comment>
<comment type="subcellular location">
    <subcellularLocation>
        <location evidence="1 6">Nucleus</location>
    </subcellularLocation>
</comment>
<keyword evidence="2 6" id="KW-0805">Transcription regulation</keyword>
<evidence type="ECO:0000256" key="4">
    <source>
        <dbReference type="ARBA" id="ARBA00023242"/>
    </source>
</evidence>
<feature type="region of interest" description="Disordered" evidence="7">
    <location>
        <begin position="1"/>
        <end position="46"/>
    </location>
</feature>
<keyword evidence="9" id="KW-1185">Reference proteome</keyword>
<dbReference type="CDD" id="cd07982">
    <property type="entry name" value="HFD_TAF10"/>
    <property type="match status" value="1"/>
</dbReference>
<dbReference type="eggNOG" id="KOG3423">
    <property type="taxonomic scope" value="Eukaryota"/>
</dbReference>
<dbReference type="OrthoDB" id="154356at2759"/>
<organism evidence="8 9">
    <name type="scientific">Coniosporium apollinis (strain CBS 100218)</name>
    <name type="common">Rock-inhabiting black yeast</name>
    <dbReference type="NCBI Taxonomy" id="1168221"/>
    <lineage>
        <taxon>Eukaryota</taxon>
        <taxon>Fungi</taxon>
        <taxon>Dikarya</taxon>
        <taxon>Ascomycota</taxon>
        <taxon>Pezizomycotina</taxon>
        <taxon>Dothideomycetes</taxon>
        <taxon>Dothideomycetes incertae sedis</taxon>
        <taxon>Coniosporium</taxon>
    </lineage>
</organism>
<dbReference type="PIRSF" id="PIRSF017246">
    <property type="entry name" value="TFIID_TAF10"/>
    <property type="match status" value="1"/>
</dbReference>
<evidence type="ECO:0000256" key="5">
    <source>
        <dbReference type="ARBA" id="ARBA00025730"/>
    </source>
</evidence>
<dbReference type="AlphaFoldDB" id="R7YHC6"/>
<evidence type="ECO:0000256" key="7">
    <source>
        <dbReference type="SAM" id="MobiDB-lite"/>
    </source>
</evidence>
<dbReference type="PANTHER" id="PTHR21242:SF0">
    <property type="entry name" value="TRANSCRIPTION INITIATION FACTOR TFIID SUBUNIT 10"/>
    <property type="match status" value="1"/>
</dbReference>
<name>R7YHC6_CONA1</name>
<dbReference type="Pfam" id="PF03540">
    <property type="entry name" value="TAF10"/>
    <property type="match status" value="1"/>
</dbReference>
<dbReference type="RefSeq" id="XP_007776627.1">
    <property type="nucleotide sequence ID" value="XM_007778437.1"/>
</dbReference>
<dbReference type="OMA" id="NNPMGTL"/>
<evidence type="ECO:0000256" key="1">
    <source>
        <dbReference type="ARBA" id="ARBA00004123"/>
    </source>
</evidence>
<keyword evidence="3 6" id="KW-0804">Transcription</keyword>
<evidence type="ECO:0000256" key="3">
    <source>
        <dbReference type="ARBA" id="ARBA00023163"/>
    </source>
</evidence>
<feature type="compositionally biased region" description="Gly residues" evidence="7">
    <location>
        <begin position="156"/>
        <end position="184"/>
    </location>
</feature>
<gene>
    <name evidence="8" type="ORF">W97_00523</name>
</gene>
<feature type="region of interest" description="Disordered" evidence="7">
    <location>
        <begin position="147"/>
        <end position="207"/>
    </location>
</feature>
<sequence>MADPSGSAAPPAADGAAPEVREDDLDVAIETDTNIAGPSQAADPMNVDGANDAEAHSMNGVDPTIPQALEARIPAKKDATLREFLGRMDDYAPIIPDAVTNYYLTLAGLPPPPQTSPQLARLLALATQKFIADIAADAYQYSRIRSSNTTSNNPMGGLGAGPAGGPGAAGAAGAQGGKEGGPAGKGMNLGVQRPGYGGGGQGGSQGRTVLTMEDLGMAVGEYGVNVKRGEFYR</sequence>
<accession>R7YHC6</accession>
<dbReference type="GO" id="GO:0005669">
    <property type="term" value="C:transcription factor TFIID complex"/>
    <property type="evidence" value="ECO:0007669"/>
    <property type="project" value="TreeGrafter"/>
</dbReference>
<evidence type="ECO:0000313" key="9">
    <source>
        <dbReference type="Proteomes" id="UP000016924"/>
    </source>
</evidence>
<evidence type="ECO:0000313" key="8">
    <source>
        <dbReference type="EMBL" id="EON61310.1"/>
    </source>
</evidence>